<reference evidence="1" key="1">
    <citation type="submission" date="2020-08" db="EMBL/GenBank/DDBJ databases">
        <title>Multicomponent nature underlies the extraordinary mechanical properties of spider dragline silk.</title>
        <authorList>
            <person name="Kono N."/>
            <person name="Nakamura H."/>
            <person name="Mori M."/>
            <person name="Yoshida Y."/>
            <person name="Ohtoshi R."/>
            <person name="Malay A.D."/>
            <person name="Moran D.A.P."/>
            <person name="Tomita M."/>
            <person name="Numata K."/>
            <person name="Arakawa K."/>
        </authorList>
    </citation>
    <scope>NUCLEOTIDE SEQUENCE</scope>
</reference>
<sequence>MYFAENCEWNHSFITHFSCLKYNCESDDCLPLFLLNVFPFFSIRRPYASENVHPYSNCSELVSFDQHSAWEMMRVEGSNEAAKASS</sequence>
<protein>
    <submittedName>
        <fullName evidence="1">Uncharacterized protein</fullName>
    </submittedName>
</protein>
<dbReference type="EMBL" id="BMAW01122559">
    <property type="protein sequence ID" value="GFT99412.1"/>
    <property type="molecule type" value="Genomic_DNA"/>
</dbReference>
<organism evidence="1 3">
    <name type="scientific">Nephila pilipes</name>
    <name type="common">Giant wood spider</name>
    <name type="synonym">Nephila maculata</name>
    <dbReference type="NCBI Taxonomy" id="299642"/>
    <lineage>
        <taxon>Eukaryota</taxon>
        <taxon>Metazoa</taxon>
        <taxon>Ecdysozoa</taxon>
        <taxon>Arthropoda</taxon>
        <taxon>Chelicerata</taxon>
        <taxon>Arachnida</taxon>
        <taxon>Araneae</taxon>
        <taxon>Araneomorphae</taxon>
        <taxon>Entelegynae</taxon>
        <taxon>Araneoidea</taxon>
        <taxon>Nephilidae</taxon>
        <taxon>Nephila</taxon>
    </lineage>
</organism>
<name>A0A8X6T9W5_NEPPI</name>
<dbReference type="EMBL" id="BMAW01003850">
    <property type="protein sequence ID" value="GFS85767.1"/>
    <property type="molecule type" value="Genomic_DNA"/>
</dbReference>
<dbReference type="Proteomes" id="UP000887013">
    <property type="component" value="Unassembled WGS sequence"/>
</dbReference>
<gene>
    <name evidence="1" type="ORF">NPIL_391721</name>
    <name evidence="2" type="ORF">NPIL_684441</name>
</gene>
<comment type="caution">
    <text evidence="1">The sequence shown here is derived from an EMBL/GenBank/DDBJ whole genome shotgun (WGS) entry which is preliminary data.</text>
</comment>
<evidence type="ECO:0000313" key="3">
    <source>
        <dbReference type="Proteomes" id="UP000887013"/>
    </source>
</evidence>
<evidence type="ECO:0000313" key="1">
    <source>
        <dbReference type="EMBL" id="GFS85767.1"/>
    </source>
</evidence>
<proteinExistence type="predicted"/>
<keyword evidence="3" id="KW-1185">Reference proteome</keyword>
<accession>A0A8X6T9W5</accession>
<evidence type="ECO:0000313" key="2">
    <source>
        <dbReference type="EMBL" id="GFT99412.1"/>
    </source>
</evidence>
<dbReference type="AlphaFoldDB" id="A0A8X6T9W5"/>